<reference evidence="3" key="1">
    <citation type="journal article" date="2020" name="bioRxiv">
        <title>Hybrid origin of Populus tomentosa Carr. identified through genome sequencing and phylogenomic analysis.</title>
        <authorList>
            <person name="An X."/>
            <person name="Gao K."/>
            <person name="Chen Z."/>
            <person name="Li J."/>
            <person name="Yang X."/>
            <person name="Yang X."/>
            <person name="Zhou J."/>
            <person name="Guo T."/>
            <person name="Zhao T."/>
            <person name="Huang S."/>
            <person name="Miao D."/>
            <person name="Khan W.U."/>
            <person name="Rao P."/>
            <person name="Ye M."/>
            <person name="Lei B."/>
            <person name="Liao W."/>
            <person name="Wang J."/>
            <person name="Ji L."/>
            <person name="Li Y."/>
            <person name="Guo B."/>
            <person name="Mustafa N.S."/>
            <person name="Li S."/>
            <person name="Yun Q."/>
            <person name="Keller S.R."/>
            <person name="Mao J."/>
            <person name="Zhang R."/>
            <person name="Strauss S.H."/>
        </authorList>
    </citation>
    <scope>NUCLEOTIDE SEQUENCE</scope>
    <source>
        <strain evidence="3">GM15</strain>
        <tissue evidence="3">Leaf</tissue>
    </source>
</reference>
<evidence type="ECO:0000256" key="1">
    <source>
        <dbReference type="RuleBase" id="RU367072"/>
    </source>
</evidence>
<dbReference type="InterPro" id="IPR039920">
    <property type="entry name" value="MMS19"/>
</dbReference>
<dbReference type="PANTHER" id="PTHR12891">
    <property type="entry name" value="DNA REPAIR/TRANSCRIPTION PROTEIN MET18/MMS19"/>
    <property type="match status" value="1"/>
</dbReference>
<accession>A0A8X7XLK0</accession>
<dbReference type="AlphaFoldDB" id="A0A8X7XLK0"/>
<protein>
    <recommendedName>
        <fullName evidence="1">MMS19 nucleotide excision repair protein</fullName>
    </recommendedName>
</protein>
<name>A0A8X7XLK0_POPTO</name>
<dbReference type="Proteomes" id="UP000886885">
    <property type="component" value="Unassembled WGS sequence"/>
</dbReference>
<keyword evidence="1" id="KW-0227">DNA damage</keyword>
<keyword evidence="1" id="KW-0539">Nucleus</keyword>
<feature type="domain" description="MMS19 N-terminal" evidence="2">
    <location>
        <begin position="46"/>
        <end position="102"/>
    </location>
</feature>
<sequence length="413" mass="46276">MAEPSQLTQHIESFVDSSRSSTQQAASLDAIVSFVKNDVVTISSLVREMEMYLTTTDSIIRARGILLLGEALKCLSSKPLDAATIHSMTSFFKERLKKSNEVFLRFSFLISLGFTLKPFFEFLCGIFVYAGMVIDYNSSENSIIVSLQGFNYGAHMNRKNRSNLVYALGTQAGIADWRALRGALVGCLALVKRKSGGMVTSSDAKGVAESFLQNLQVQSLGQHDRKLCFELMECLLEHYPHAVASLGDDLIYGICEAIDGEKDPQCLMLAFHIMEVLVRVFPDPCGPIESFASDLFGILSSYFPIHFTHLLQKLSLLSIKLWDNLKVELVSGNLWRTDDKAKCQWPFWDNDRFEPMLGAVEEPKAEEDVEVKRDDLSRALMDKFGAFLDDFQEMFGAVNSAVYSILVDFRLNL</sequence>
<keyword evidence="4" id="KW-1185">Reference proteome</keyword>
<dbReference type="GO" id="GO:0005634">
    <property type="term" value="C:nucleus"/>
    <property type="evidence" value="ECO:0007669"/>
    <property type="project" value="UniProtKB-SubCell"/>
</dbReference>
<dbReference type="PANTHER" id="PTHR12891:SF0">
    <property type="entry name" value="MMS19 NUCLEOTIDE EXCISION REPAIR PROTEIN HOMOLOG"/>
    <property type="match status" value="1"/>
</dbReference>
<evidence type="ECO:0000313" key="4">
    <source>
        <dbReference type="Proteomes" id="UP000886885"/>
    </source>
</evidence>
<dbReference type="OrthoDB" id="1695521at2759"/>
<keyword evidence="1" id="KW-0234">DNA repair</keyword>
<dbReference type="GO" id="GO:0016226">
    <property type="term" value="P:iron-sulfur cluster assembly"/>
    <property type="evidence" value="ECO:0007669"/>
    <property type="project" value="UniProtKB-UniRule"/>
</dbReference>
<organism evidence="3 4">
    <name type="scientific">Populus tomentosa</name>
    <name type="common">Chinese white poplar</name>
    <dbReference type="NCBI Taxonomy" id="118781"/>
    <lineage>
        <taxon>Eukaryota</taxon>
        <taxon>Viridiplantae</taxon>
        <taxon>Streptophyta</taxon>
        <taxon>Embryophyta</taxon>
        <taxon>Tracheophyta</taxon>
        <taxon>Spermatophyta</taxon>
        <taxon>Magnoliopsida</taxon>
        <taxon>eudicotyledons</taxon>
        <taxon>Gunneridae</taxon>
        <taxon>Pentapetalae</taxon>
        <taxon>rosids</taxon>
        <taxon>fabids</taxon>
        <taxon>Malpighiales</taxon>
        <taxon>Salicaceae</taxon>
        <taxon>Saliceae</taxon>
        <taxon>Populus</taxon>
    </lineage>
</organism>
<gene>
    <name evidence="3" type="ORF">POTOM_062112</name>
</gene>
<dbReference type="SUPFAM" id="SSF48371">
    <property type="entry name" value="ARM repeat"/>
    <property type="match status" value="1"/>
</dbReference>
<comment type="similarity">
    <text evidence="1">Belongs to the MET18/MMS19 family.</text>
</comment>
<evidence type="ECO:0000313" key="3">
    <source>
        <dbReference type="EMBL" id="KAG6735323.1"/>
    </source>
</evidence>
<comment type="function">
    <text evidence="1">Key component of the cytosolic iron-sulfur protein assembly (CIA) complex, a multiprotein complex that mediates the incorporation of iron-sulfur cluster into apoproteins specifically involved in DNA metabolism and genomic integrity. In the CIA complex, MMS19 acts as an adapter between early-acting CIA components and a subset of cellular target iron-sulfur proteins.</text>
</comment>
<dbReference type="GO" id="GO:0006281">
    <property type="term" value="P:DNA repair"/>
    <property type="evidence" value="ECO:0007669"/>
    <property type="project" value="UniProtKB-UniRule"/>
</dbReference>
<comment type="subcellular location">
    <subcellularLocation>
        <location evidence="1">Nucleus</location>
    </subcellularLocation>
</comment>
<dbReference type="Pfam" id="PF14500">
    <property type="entry name" value="MMS19_N"/>
    <property type="match status" value="2"/>
</dbReference>
<dbReference type="EMBL" id="JAAWWB010002277">
    <property type="protein sequence ID" value="KAG6735323.1"/>
    <property type="molecule type" value="Genomic_DNA"/>
</dbReference>
<feature type="domain" description="MMS19 N-terminal" evidence="2">
    <location>
        <begin position="174"/>
        <end position="309"/>
    </location>
</feature>
<dbReference type="GO" id="GO:0051604">
    <property type="term" value="P:protein maturation"/>
    <property type="evidence" value="ECO:0007669"/>
    <property type="project" value="UniProtKB-UniRule"/>
</dbReference>
<dbReference type="InterPro" id="IPR016024">
    <property type="entry name" value="ARM-type_fold"/>
</dbReference>
<dbReference type="InterPro" id="IPR029240">
    <property type="entry name" value="MMS19_N"/>
</dbReference>
<comment type="caution">
    <text evidence="3">The sequence shown here is derived from an EMBL/GenBank/DDBJ whole genome shotgun (WGS) entry which is preliminary data.</text>
</comment>
<dbReference type="GO" id="GO:0097361">
    <property type="term" value="C:cytosolic [4Fe-4S] assembly targeting complex"/>
    <property type="evidence" value="ECO:0007669"/>
    <property type="project" value="UniProtKB-UniRule"/>
</dbReference>
<proteinExistence type="inferred from homology"/>
<evidence type="ECO:0000259" key="2">
    <source>
        <dbReference type="Pfam" id="PF14500"/>
    </source>
</evidence>